<dbReference type="InterPro" id="IPR013780">
    <property type="entry name" value="Glyco_hydro_b"/>
</dbReference>
<evidence type="ECO:0000259" key="18">
    <source>
        <dbReference type="SMART" id="SM00642"/>
    </source>
</evidence>
<gene>
    <name evidence="19" type="ORF">POLS_LOCUS3317</name>
</gene>
<keyword evidence="5" id="KW-0479">Metal-binding</keyword>
<dbReference type="CDD" id="cd11319">
    <property type="entry name" value="AmyAc_euk_AmyA"/>
    <property type="match status" value="1"/>
</dbReference>
<feature type="chain" id="PRO_5040815106" description="alpha-amylase" evidence="17">
    <location>
        <begin position="19"/>
        <end position="492"/>
    </location>
</feature>
<feature type="binding site" evidence="16">
    <location>
        <position position="251"/>
    </location>
    <ligand>
        <name>substrate</name>
    </ligand>
</feature>
<evidence type="ECO:0000256" key="11">
    <source>
        <dbReference type="ARBA" id="ARBA00023277"/>
    </source>
</evidence>
<dbReference type="GO" id="GO:0005509">
    <property type="term" value="F:calcium ion binding"/>
    <property type="evidence" value="ECO:0007669"/>
    <property type="project" value="InterPro"/>
</dbReference>
<evidence type="ECO:0000256" key="10">
    <source>
        <dbReference type="ARBA" id="ARBA00023180"/>
    </source>
</evidence>
<feature type="disulfide bond" evidence="15">
    <location>
        <begin position="168"/>
        <end position="181"/>
    </location>
</feature>
<feature type="binding site" evidence="16">
    <location>
        <position position="314"/>
    </location>
    <ligand>
        <name>substrate</name>
    </ligand>
</feature>
<keyword evidence="6 17" id="KW-0732">Signal</keyword>
<evidence type="ECO:0000256" key="6">
    <source>
        <dbReference type="ARBA" id="ARBA00022729"/>
    </source>
</evidence>
<evidence type="ECO:0000256" key="13">
    <source>
        <dbReference type="PIRSR" id="PIRSR001024-1"/>
    </source>
</evidence>
<comment type="caution">
    <text evidence="19">The sequence shown here is derived from an EMBL/GenBank/DDBJ whole genome shotgun (WGS) entry which is preliminary data.</text>
</comment>
<dbReference type="Pfam" id="PF09260">
    <property type="entry name" value="A_amylase_dom_C"/>
    <property type="match status" value="1"/>
</dbReference>
<dbReference type="InterPro" id="IPR015340">
    <property type="entry name" value="A_amylase_C_dom"/>
</dbReference>
<dbReference type="Pfam" id="PF00128">
    <property type="entry name" value="Alpha-amylase"/>
    <property type="match status" value="1"/>
</dbReference>
<feature type="binding site" evidence="16">
    <location>
        <position position="101"/>
    </location>
    <ligand>
        <name>substrate</name>
    </ligand>
</feature>
<organism evidence="19 20">
    <name type="scientific">Penicillium olsonii</name>
    <dbReference type="NCBI Taxonomy" id="99116"/>
    <lineage>
        <taxon>Eukaryota</taxon>
        <taxon>Fungi</taxon>
        <taxon>Dikarya</taxon>
        <taxon>Ascomycota</taxon>
        <taxon>Pezizomycotina</taxon>
        <taxon>Eurotiomycetes</taxon>
        <taxon>Eurotiomycetidae</taxon>
        <taxon>Eurotiales</taxon>
        <taxon>Aspergillaceae</taxon>
        <taxon>Penicillium</taxon>
    </lineage>
</organism>
<dbReference type="FunFam" id="3.20.20.80:FF:000120">
    <property type="entry name" value="Alpha-amylase A"/>
    <property type="match status" value="1"/>
</dbReference>
<evidence type="ECO:0000256" key="2">
    <source>
        <dbReference type="ARBA" id="ARBA00001913"/>
    </source>
</evidence>
<comment type="catalytic activity">
    <reaction evidence="1">
        <text>Endohydrolysis of (1-&gt;4)-alpha-D-glucosidic linkages in polysaccharides containing three or more (1-&gt;4)-alpha-linked D-glucose units.</text>
        <dbReference type="EC" id="3.2.1.1"/>
    </reaction>
</comment>
<feature type="domain" description="Glycosyl hydrolase family 13 catalytic" evidence="18">
    <location>
        <begin position="31"/>
        <end position="386"/>
    </location>
</feature>
<feature type="site" description="Transition state stabilizer" evidence="14">
    <location>
        <position position="314"/>
    </location>
</feature>
<keyword evidence="7" id="KW-0378">Hydrolase</keyword>
<sequence length="492" mass="54958">MVLMRFAWLAGLVASALAATPEQWRSQSIYFLLTDRFAHTDGSVSAKCDASMGRYCGGTWRGIINKLDYIQGMGFTAVWITPVTAQLEEVTPYGDPYHGYWQQDIYGLNSHYGTAKDLKDLAAALHKRGMYLMVDVVANHMGYDGSHNDIDYSKFNPFNNKKYFHDYCSVDYSSQGNVQNCWLGDNTVALPDLKTERNDVHTMWQNWIKYLVKEYSIDGIRIDTVRHVQKEFWTGFNKAAGVYCIGEVFNGDAGYTCPYQEVLDGVLNYPQYFPLRRAFSSTKGSMKELYNMINTVKSQCADSTLLGSFVENHDNPRFASYTDDIALAKNAAVFTIMADGIPIIYAGQEHQYKGNKDPVNREATWLSKYNTNSPLYKLIGKANAIRNQAIYASDRYTTYKNYPIYQDDSTIAMRKGYDGSQTVTVLSNLGAGGKSYSLSLSNTGYKAGTKLTEVITCSTVTVDSNGKVPVSMAGGEPRIFYPTSKIGTSLCS</sequence>
<evidence type="ECO:0000256" key="1">
    <source>
        <dbReference type="ARBA" id="ARBA00000548"/>
    </source>
</evidence>
<comment type="cofactor">
    <cofactor evidence="2">
        <name>Ca(2+)</name>
        <dbReference type="ChEBI" id="CHEBI:29108"/>
    </cofactor>
</comment>
<feature type="binding site" evidence="16">
    <location>
        <position position="221"/>
    </location>
    <ligand>
        <name>substrate</name>
    </ligand>
</feature>
<dbReference type="GO" id="GO:0016052">
    <property type="term" value="P:carbohydrate catabolic process"/>
    <property type="evidence" value="ECO:0007669"/>
    <property type="project" value="InterPro"/>
</dbReference>
<feature type="disulfide bond" evidence="15">
    <location>
        <begin position="48"/>
        <end position="56"/>
    </location>
</feature>
<keyword evidence="12" id="KW-0326">Glycosidase</keyword>
<evidence type="ECO:0000256" key="12">
    <source>
        <dbReference type="ARBA" id="ARBA00023295"/>
    </source>
</evidence>
<keyword evidence="20" id="KW-1185">Reference proteome</keyword>
<feature type="active site" description="Proton donor" evidence="13">
    <location>
        <position position="247"/>
    </location>
</feature>
<dbReference type="PIRSF" id="PIRSF001024">
    <property type="entry name" value="Alph-amyl_fung"/>
    <property type="match status" value="1"/>
</dbReference>
<feature type="signal peptide" evidence="17">
    <location>
        <begin position="1"/>
        <end position="18"/>
    </location>
</feature>
<evidence type="ECO:0000256" key="7">
    <source>
        <dbReference type="ARBA" id="ARBA00022801"/>
    </source>
</evidence>
<dbReference type="SMART" id="SM00642">
    <property type="entry name" value="Aamy"/>
    <property type="match status" value="1"/>
</dbReference>
<reference evidence="19" key="1">
    <citation type="submission" date="2021-07" db="EMBL/GenBank/DDBJ databases">
        <authorList>
            <person name="Branca A.L. A."/>
        </authorList>
    </citation>
    <scope>NUCLEOTIDE SEQUENCE</scope>
</reference>
<dbReference type="Gene3D" id="3.20.20.80">
    <property type="entry name" value="Glycosidases"/>
    <property type="match status" value="1"/>
</dbReference>
<evidence type="ECO:0000256" key="8">
    <source>
        <dbReference type="ARBA" id="ARBA00022837"/>
    </source>
</evidence>
<feature type="binding site" evidence="16">
    <location>
        <position position="140"/>
    </location>
    <ligand>
        <name>substrate</name>
    </ligand>
</feature>
<evidence type="ECO:0000256" key="16">
    <source>
        <dbReference type="PIRSR" id="PIRSR001024-5"/>
    </source>
</evidence>
<evidence type="ECO:0000313" key="19">
    <source>
        <dbReference type="EMBL" id="CAG8052885.1"/>
    </source>
</evidence>
<dbReference type="Proteomes" id="UP001153618">
    <property type="component" value="Unassembled WGS sequence"/>
</dbReference>
<dbReference type="AlphaFoldDB" id="A0A9W4MSG0"/>
<comment type="similarity">
    <text evidence="3">Belongs to the glycosyl hydrolase 13 family.</text>
</comment>
<dbReference type="Gene3D" id="2.60.40.1180">
    <property type="entry name" value="Golgi alpha-mannosidase II"/>
    <property type="match status" value="1"/>
</dbReference>
<dbReference type="InterPro" id="IPR006047">
    <property type="entry name" value="GH13_cat_dom"/>
</dbReference>
<evidence type="ECO:0000256" key="5">
    <source>
        <dbReference type="ARBA" id="ARBA00022723"/>
    </source>
</evidence>
<evidence type="ECO:0000313" key="20">
    <source>
        <dbReference type="Proteomes" id="UP001153618"/>
    </source>
</evidence>
<evidence type="ECO:0000256" key="15">
    <source>
        <dbReference type="PIRSR" id="PIRSR001024-4"/>
    </source>
</evidence>
<dbReference type="InterPro" id="IPR013777">
    <property type="entry name" value="A-amylase-like"/>
</dbReference>
<name>A0A9W4MSG0_PENOL</name>
<evidence type="ECO:0000256" key="17">
    <source>
        <dbReference type="SAM" id="SignalP"/>
    </source>
</evidence>
<dbReference type="SUPFAM" id="SSF51445">
    <property type="entry name" value="(Trans)glycosidases"/>
    <property type="match status" value="1"/>
</dbReference>
<keyword evidence="10" id="KW-0325">Glycoprotein</keyword>
<keyword evidence="8" id="KW-0106">Calcium</keyword>
<feature type="disulfide bond" evidence="15">
    <location>
        <begin position="257"/>
        <end position="300"/>
    </location>
</feature>
<accession>A0A9W4MSG0</accession>
<keyword evidence="9 15" id="KW-1015">Disulfide bond</keyword>
<protein>
    <recommendedName>
        <fullName evidence="4">alpha-amylase</fullName>
        <ecNumber evidence="4">3.2.1.1</ecNumber>
    </recommendedName>
</protein>
<evidence type="ECO:0000256" key="3">
    <source>
        <dbReference type="ARBA" id="ARBA00008061"/>
    </source>
</evidence>
<evidence type="ECO:0000256" key="4">
    <source>
        <dbReference type="ARBA" id="ARBA00012595"/>
    </source>
</evidence>
<dbReference type="GO" id="GO:0004556">
    <property type="term" value="F:alpha-amylase activity"/>
    <property type="evidence" value="ECO:0007669"/>
    <property type="project" value="UniProtKB-EC"/>
</dbReference>
<feature type="disulfide bond" evidence="15">
    <location>
        <begin position="457"/>
        <end position="491"/>
    </location>
</feature>
<feature type="active site" description="Nucleophile" evidence="13">
    <location>
        <position position="223"/>
    </location>
</feature>
<dbReference type="PANTHER" id="PTHR10357">
    <property type="entry name" value="ALPHA-AMYLASE FAMILY MEMBER"/>
    <property type="match status" value="1"/>
</dbReference>
<proteinExistence type="inferred from homology"/>
<feature type="binding site" evidence="16">
    <location>
        <position position="361"/>
    </location>
    <ligand>
        <name>substrate</name>
    </ligand>
</feature>
<dbReference type="FunFam" id="2.60.40.1180:FF:000037">
    <property type="entry name" value="Alpha-amylase A"/>
    <property type="match status" value="1"/>
</dbReference>
<evidence type="ECO:0000256" key="9">
    <source>
        <dbReference type="ARBA" id="ARBA00023157"/>
    </source>
</evidence>
<keyword evidence="11" id="KW-0119">Carbohydrate metabolism</keyword>
<evidence type="ECO:0000256" key="14">
    <source>
        <dbReference type="PIRSR" id="PIRSR001024-2"/>
    </source>
</evidence>
<dbReference type="SUPFAM" id="SSF51011">
    <property type="entry name" value="Glycosyl hydrolase domain"/>
    <property type="match status" value="1"/>
</dbReference>
<dbReference type="OrthoDB" id="204980at2759"/>
<dbReference type="InterPro" id="IPR017853">
    <property type="entry name" value="GH"/>
</dbReference>
<dbReference type="EMBL" id="CAJVOS010000016">
    <property type="protein sequence ID" value="CAG8052885.1"/>
    <property type="molecule type" value="Genomic_DNA"/>
</dbReference>
<dbReference type="EC" id="3.2.1.1" evidence="4"/>
<dbReference type="PANTHER" id="PTHR10357:SF215">
    <property type="entry name" value="ALPHA-AMYLASE 1"/>
    <property type="match status" value="1"/>
</dbReference>